<feature type="chain" id="PRO_5042076947" evidence="1">
    <location>
        <begin position="26"/>
        <end position="331"/>
    </location>
</feature>
<organism evidence="2 3">
    <name type="scientific">Vanrija pseudolonga</name>
    <dbReference type="NCBI Taxonomy" id="143232"/>
    <lineage>
        <taxon>Eukaryota</taxon>
        <taxon>Fungi</taxon>
        <taxon>Dikarya</taxon>
        <taxon>Basidiomycota</taxon>
        <taxon>Agaricomycotina</taxon>
        <taxon>Tremellomycetes</taxon>
        <taxon>Trichosporonales</taxon>
        <taxon>Trichosporonaceae</taxon>
        <taxon>Vanrija</taxon>
    </lineage>
</organism>
<feature type="signal peptide" evidence="1">
    <location>
        <begin position="1"/>
        <end position="25"/>
    </location>
</feature>
<dbReference type="AlphaFoldDB" id="A0AAF0Y5H4"/>
<dbReference type="EMBL" id="CP086715">
    <property type="protein sequence ID" value="WOO78414.1"/>
    <property type="molecule type" value="Genomic_DNA"/>
</dbReference>
<dbReference type="RefSeq" id="XP_062624446.1">
    <property type="nucleotide sequence ID" value="XM_062768462.1"/>
</dbReference>
<keyword evidence="3" id="KW-1185">Reference proteome</keyword>
<sequence>MIRLIQYSVLLTYLAASVFLPHVNGAVCKAKSNSQNNAVTLSSAGGSLSETSAKPVLKTDASSSPILPGLAATPAVLAEVPQWQGGGPPCPPFLTDIKWDVIDAQIILRTEPDGVVRLSGDRMCCMGRCESWSKADGTTITTTWANTFEAAVGFEPKAAVTGLFKSIPFKPSFKDSVTYTYAVATSQLTTSTCDNQPPLAGKNCQAVLFQPYVLRVQYNATVTQRCGAFSDNDNGPPPAAPIYLYNKTVDIPLVYSVNGKDGAPYGVNDCWGDCLAPDVAKPGCEANKTAPSASGGSSGGNTVTINGDGNNVTCVHSALESQITNAGQLQN</sequence>
<evidence type="ECO:0000313" key="3">
    <source>
        <dbReference type="Proteomes" id="UP000827549"/>
    </source>
</evidence>
<name>A0AAF0Y5H4_9TREE</name>
<accession>A0AAF0Y5H4</accession>
<reference evidence="2" key="1">
    <citation type="submission" date="2023-10" db="EMBL/GenBank/DDBJ databases">
        <authorList>
            <person name="Noh H."/>
        </authorList>
    </citation>
    <scope>NUCLEOTIDE SEQUENCE</scope>
    <source>
        <strain evidence="2">DUCC4014</strain>
    </source>
</reference>
<gene>
    <name evidence="2" type="ORF">LOC62_02G001961</name>
</gene>
<dbReference type="Proteomes" id="UP000827549">
    <property type="component" value="Chromosome 2"/>
</dbReference>
<evidence type="ECO:0000256" key="1">
    <source>
        <dbReference type="SAM" id="SignalP"/>
    </source>
</evidence>
<evidence type="ECO:0000313" key="2">
    <source>
        <dbReference type="EMBL" id="WOO78414.1"/>
    </source>
</evidence>
<protein>
    <submittedName>
        <fullName evidence="2">Uncharacterized protein</fullName>
    </submittedName>
</protein>
<proteinExistence type="predicted"/>
<dbReference type="GeneID" id="87805212"/>
<keyword evidence="1" id="KW-0732">Signal</keyword>